<dbReference type="SUPFAM" id="SSF52058">
    <property type="entry name" value="L domain-like"/>
    <property type="match status" value="1"/>
</dbReference>
<dbReference type="PROSITE" id="PS51257">
    <property type="entry name" value="PROKAR_LIPOPROTEIN"/>
    <property type="match status" value="1"/>
</dbReference>
<feature type="domain" description="BACON" evidence="1">
    <location>
        <begin position="158"/>
        <end position="212"/>
    </location>
</feature>
<dbReference type="Pfam" id="PF13004">
    <property type="entry name" value="BACON"/>
    <property type="match status" value="4"/>
</dbReference>
<dbReference type="CDD" id="cd14948">
    <property type="entry name" value="BACON"/>
    <property type="match status" value="3"/>
</dbReference>
<name>A0A644W799_9ZZZZ</name>
<dbReference type="InterPro" id="IPR024361">
    <property type="entry name" value="BACON"/>
</dbReference>
<dbReference type="Pfam" id="PF13306">
    <property type="entry name" value="LRR_5"/>
    <property type="match status" value="1"/>
</dbReference>
<evidence type="ECO:0000259" key="1">
    <source>
        <dbReference type="Pfam" id="PF13004"/>
    </source>
</evidence>
<dbReference type="AlphaFoldDB" id="A0A644W799"/>
<dbReference type="InterPro" id="IPR024079">
    <property type="entry name" value="MetalloPept_cat_dom_sf"/>
</dbReference>
<dbReference type="InterPro" id="IPR026906">
    <property type="entry name" value="LRR_5"/>
</dbReference>
<dbReference type="Gene3D" id="2.60.40.10">
    <property type="entry name" value="Immunoglobulins"/>
    <property type="match status" value="3"/>
</dbReference>
<dbReference type="PANTHER" id="PTHR45661">
    <property type="entry name" value="SURFACE ANTIGEN"/>
    <property type="match status" value="1"/>
</dbReference>
<feature type="domain" description="BACON" evidence="1">
    <location>
        <begin position="66"/>
        <end position="121"/>
    </location>
</feature>
<dbReference type="InterPro" id="IPR013783">
    <property type="entry name" value="Ig-like_fold"/>
</dbReference>
<organism evidence="2">
    <name type="scientific">bioreactor metagenome</name>
    <dbReference type="NCBI Taxonomy" id="1076179"/>
    <lineage>
        <taxon>unclassified sequences</taxon>
        <taxon>metagenomes</taxon>
        <taxon>ecological metagenomes</taxon>
    </lineage>
</organism>
<sequence>MKSNILCSIAKCLLIAGILSGCTKDDPKPDPKPKPGGNETLTVSTTSFTVNSKGVKSTFNITASGAWSISGGDAWCIVSPSSGSGNATVNIEVLENTSANTRTTKIDVTSGSLKREIAVTQSENSTILLTGKSLNIDCNGGVAKAEVQTNIDFDLIIPSNVTWITHISTKALQTKVIEFNISKNTQTQVRSAEIILREKSGTLSDTLTVNQEDFYYINSPYSSLFLQKVSSSVTIKMDSSVDLDFQLEQGINWITLERYNSPGREFVFRIDRNPGDNSRKGKIKFIRKGGGTLADSLEIRQSGFDGYHLILENGKTLAESVPKELAPSIINLKIEGELFDDDFLTIRNYYRHLEVIDLSEAALPENSLPAVSFAGDEIIYTKLNSVLLPDNLVSIGEMAFSGCVLLKDINLPDGVKNIGKAAFARCIGLTGSLSLPKSLENIGDYAFLQCENIESITLPKGLKSIGFGAFHNCNLLKVISLMESPFPLKNAFTTQGRTILIVPKGFKQIYSSVSGWNNTAIFSKIVESGDSFEDYVKVDKKSLSFTASASNESIVIQSSASWKIENKPSWVTLTKTSGKSGETVGISVSAFSGSNFREGKIEISLYDNSAIAEVLVYQHSLSFNDGSYVKLQSATKGKGIDLIFIGDGYTTADIAAGKYVADLSAAASHYFDIEPYRSYREYFNIYLVYAFSQESGITFSDKKVVTKFDTKFLEEDGTLMSTNLAECYKYAEKVPLVNSALKKVILIANSNRYAGTCYMNSNGCSVSICPLSPLSYPFDFRGVVQHEACGHGFALLADEYVKYPGMVPEASVENLRSMQGYKMYLNVDATNDRSQVLWKHFFSDPLYSYVGTFEGGYYYPQGIWRPEEGSLMINNIRYINAPSREIIVRYIKELAGEPFSFSDFRAMDKSEISAATKAKLLITDPKMYLHPPVVIIR</sequence>
<dbReference type="PANTHER" id="PTHR45661:SF3">
    <property type="entry name" value="IG-LIKE DOMAIN-CONTAINING PROTEIN"/>
    <property type="match status" value="1"/>
</dbReference>
<accession>A0A644W799</accession>
<reference evidence="2" key="1">
    <citation type="submission" date="2019-08" db="EMBL/GenBank/DDBJ databases">
        <authorList>
            <person name="Kucharzyk K."/>
            <person name="Murdoch R.W."/>
            <person name="Higgins S."/>
            <person name="Loffler F."/>
        </authorList>
    </citation>
    <scope>NUCLEOTIDE SEQUENCE</scope>
</reference>
<dbReference type="Gene3D" id="3.40.390.10">
    <property type="entry name" value="Collagenase (Catalytic Domain)"/>
    <property type="match status" value="1"/>
</dbReference>
<dbReference type="EMBL" id="VSSQ01000663">
    <property type="protein sequence ID" value="MPL99386.1"/>
    <property type="molecule type" value="Genomic_DNA"/>
</dbReference>
<gene>
    <name evidence="2" type="ORF">SDC9_45604</name>
</gene>
<dbReference type="Gene3D" id="3.80.10.10">
    <property type="entry name" value="Ribonuclease Inhibitor"/>
    <property type="match status" value="2"/>
</dbReference>
<dbReference type="Pfam" id="PF09471">
    <property type="entry name" value="Peptidase_M64"/>
    <property type="match status" value="1"/>
</dbReference>
<feature type="domain" description="BACON" evidence="1">
    <location>
        <begin position="250"/>
        <end position="290"/>
    </location>
</feature>
<proteinExistence type="predicted"/>
<dbReference type="GO" id="GO:0008237">
    <property type="term" value="F:metallopeptidase activity"/>
    <property type="evidence" value="ECO:0007669"/>
    <property type="project" value="InterPro"/>
</dbReference>
<dbReference type="InterPro" id="IPR032675">
    <property type="entry name" value="LRR_dom_sf"/>
</dbReference>
<dbReference type="InterPro" id="IPR053139">
    <property type="entry name" value="Surface_bspA-like"/>
</dbReference>
<protein>
    <recommendedName>
        <fullName evidence="1">BACON domain-containing protein</fullName>
    </recommendedName>
</protein>
<evidence type="ECO:0000313" key="2">
    <source>
        <dbReference type="EMBL" id="MPL99386.1"/>
    </source>
</evidence>
<feature type="domain" description="BACON" evidence="1">
    <location>
        <begin position="561"/>
        <end position="605"/>
    </location>
</feature>
<dbReference type="InterPro" id="IPR019026">
    <property type="entry name" value="Peptidase_M64_IgA"/>
</dbReference>
<comment type="caution">
    <text evidence="2">The sequence shown here is derived from an EMBL/GenBank/DDBJ whole genome shotgun (WGS) entry which is preliminary data.</text>
</comment>